<evidence type="ECO:0000259" key="1">
    <source>
        <dbReference type="Pfam" id="PF12776"/>
    </source>
</evidence>
<dbReference type="Gramene" id="TraesPARA_EIv1.0_2023870.1">
    <property type="protein sequence ID" value="TraesPARA_EIv1.0_2023870.1.CDS"/>
    <property type="gene ID" value="TraesPARA_EIv1.0_2023870"/>
</dbReference>
<dbReference type="Gramene" id="TraesCS6B03G0283400.1">
    <property type="protein sequence ID" value="TraesCS6B03G0283400.1.CDS"/>
    <property type="gene ID" value="TraesCS6B03G0283400"/>
</dbReference>
<accession>A0A3B6PHE8</accession>
<dbReference type="Pfam" id="PF12776">
    <property type="entry name" value="Myb_DNA-bind_3"/>
    <property type="match status" value="1"/>
</dbReference>
<evidence type="ECO:0000313" key="3">
    <source>
        <dbReference type="Proteomes" id="UP000019116"/>
    </source>
</evidence>
<organism evidence="2">
    <name type="scientific">Triticum aestivum</name>
    <name type="common">Wheat</name>
    <dbReference type="NCBI Taxonomy" id="4565"/>
    <lineage>
        <taxon>Eukaryota</taxon>
        <taxon>Viridiplantae</taxon>
        <taxon>Streptophyta</taxon>
        <taxon>Embryophyta</taxon>
        <taxon>Tracheophyta</taxon>
        <taxon>Spermatophyta</taxon>
        <taxon>Magnoliopsida</taxon>
        <taxon>Liliopsida</taxon>
        <taxon>Poales</taxon>
        <taxon>Poaceae</taxon>
        <taxon>BOP clade</taxon>
        <taxon>Pooideae</taxon>
        <taxon>Triticodae</taxon>
        <taxon>Triticeae</taxon>
        <taxon>Triticinae</taxon>
        <taxon>Triticum</taxon>
    </lineage>
</organism>
<proteinExistence type="predicted"/>
<dbReference type="STRING" id="4565.A0A3B6PHE8"/>
<dbReference type="OMA" id="TAMNEHC"/>
<sequence length="272" mass="30572">MAARQISWTPTISSYMLAHLCGLVIGGHRPGTSFKNVHWNGCATAMNEHCQRTDLIGTHITNHTRTWKRIYKEIVHLKSLSGALWDEDNFMIVLDHENYTNHIKDHKEDEPFLNKPIKHYEEIMVIIGVGMAMGQYAKGSSDPLATEVIDLEEQKTNKVVASNEEVAQSHTCDESAAPKLKKAKTNPSAEDRMVATIMSSSERLVVAIEKLASDVNPTIDGLWDEMKELTGFDVDSLAHYYAYLVDNPRVATTFKVLGGVQRKVWVSRYVKS</sequence>
<name>A0A3B6PHE8_WHEAT</name>
<feature type="domain" description="Myb/SANT-like" evidence="1">
    <location>
        <begin position="7"/>
        <end position="100"/>
    </location>
</feature>
<dbReference type="EnsemblPlants" id="TraesCS6B02G115300.1">
    <property type="protein sequence ID" value="TraesCS6B02G115300.1"/>
    <property type="gene ID" value="TraesCS6B02G115300"/>
</dbReference>
<dbReference type="InterPro" id="IPR024752">
    <property type="entry name" value="Myb/SANT-like_dom"/>
</dbReference>
<keyword evidence="3" id="KW-1185">Reference proteome</keyword>
<protein>
    <recommendedName>
        <fullName evidence="1">Myb/SANT-like domain-containing protein</fullName>
    </recommendedName>
</protein>
<dbReference type="Proteomes" id="UP000019116">
    <property type="component" value="Chromosome 6B"/>
</dbReference>
<reference evidence="2" key="1">
    <citation type="submission" date="2018-08" db="EMBL/GenBank/DDBJ databases">
        <authorList>
            <person name="Rossello M."/>
        </authorList>
    </citation>
    <scope>NUCLEOTIDE SEQUENCE [LARGE SCALE GENOMIC DNA]</scope>
    <source>
        <strain evidence="2">cv. Chinese Spring</strain>
    </source>
</reference>
<reference evidence="2" key="2">
    <citation type="submission" date="2018-10" db="UniProtKB">
        <authorList>
            <consortium name="EnsemblPlants"/>
        </authorList>
    </citation>
    <scope>IDENTIFICATION</scope>
</reference>
<dbReference type="AlphaFoldDB" id="A0A3B6PHE8"/>
<dbReference type="Gramene" id="TraesCS6B02G115300.1">
    <property type="protein sequence ID" value="TraesCS6B02G115300.1"/>
    <property type="gene ID" value="TraesCS6B02G115300"/>
</dbReference>
<evidence type="ECO:0000313" key="2">
    <source>
        <dbReference type="EnsemblPlants" id="TraesCS6B02G115300.1"/>
    </source>
</evidence>
<dbReference type="PANTHER" id="PTHR47127">
    <property type="entry name" value="10A19I.15"/>
    <property type="match status" value="1"/>
</dbReference>
<dbReference type="OrthoDB" id="610340at2759"/>